<gene>
    <name evidence="2" type="ORF">VPARA_40880</name>
</gene>
<evidence type="ECO:0000313" key="2">
    <source>
        <dbReference type="EMBL" id="KLN54783.1"/>
    </source>
</evidence>
<reference evidence="2 3" key="1">
    <citation type="submission" date="2015-03" db="EMBL/GenBank/DDBJ databases">
        <title>Genome sequence of Variovorax paradoxus TBEA6.</title>
        <authorList>
            <person name="Poehlein A."/>
            <person name="Schuldes J."/>
            <person name="Wuebbeler J.H."/>
            <person name="Hiessl S."/>
            <person name="Steinbuechel A."/>
            <person name="Daniel R."/>
        </authorList>
    </citation>
    <scope>NUCLEOTIDE SEQUENCE [LARGE SCALE GENOMIC DNA]</scope>
    <source>
        <strain evidence="2 3">TBEA6</strain>
    </source>
</reference>
<dbReference type="PATRIC" id="fig|34073.19.peg.4187"/>
<dbReference type="GO" id="GO:0046521">
    <property type="term" value="P:sphingoid catabolic process"/>
    <property type="evidence" value="ECO:0007669"/>
    <property type="project" value="TreeGrafter"/>
</dbReference>
<dbReference type="GO" id="GO:0016020">
    <property type="term" value="C:membrane"/>
    <property type="evidence" value="ECO:0007669"/>
    <property type="project" value="GOC"/>
</dbReference>
<dbReference type="PANTHER" id="PTHR28026:SF9">
    <property type="entry name" value="2-HYDROXY-PALMITIC ACID DIOXYGENASE MPO1"/>
    <property type="match status" value="1"/>
</dbReference>
<dbReference type="RefSeq" id="WP_021009059.1">
    <property type="nucleotide sequence ID" value="NZ_JZWI01000021.1"/>
</dbReference>
<accession>A0A0H2LX18</accession>
<dbReference type="AlphaFoldDB" id="A0A0H2LX18"/>
<dbReference type="InterPro" id="IPR009305">
    <property type="entry name" value="Mpo1-like"/>
</dbReference>
<proteinExistence type="predicted"/>
<name>A0A0H2LX18_VARPD</name>
<keyword evidence="1" id="KW-1133">Transmembrane helix</keyword>
<dbReference type="Proteomes" id="UP000035170">
    <property type="component" value="Unassembled WGS sequence"/>
</dbReference>
<evidence type="ECO:0000256" key="1">
    <source>
        <dbReference type="SAM" id="Phobius"/>
    </source>
</evidence>
<keyword evidence="3" id="KW-1185">Reference proteome</keyword>
<evidence type="ECO:0008006" key="4">
    <source>
        <dbReference type="Google" id="ProtNLM"/>
    </source>
</evidence>
<keyword evidence="1" id="KW-0472">Membrane</keyword>
<feature type="transmembrane region" description="Helical" evidence="1">
    <location>
        <begin position="87"/>
        <end position="114"/>
    </location>
</feature>
<comment type="caution">
    <text evidence="2">The sequence shown here is derived from an EMBL/GenBank/DDBJ whole genome shotgun (WGS) entry which is preliminary data.</text>
</comment>
<keyword evidence="1" id="KW-0812">Transmembrane</keyword>
<dbReference type="PANTHER" id="PTHR28026">
    <property type="entry name" value="DUF962 DOMAIN PROTEIN (AFU_ORTHOLOGUE AFUA_8G05310)"/>
    <property type="match status" value="1"/>
</dbReference>
<organism evidence="2 3">
    <name type="scientific">Variovorax paradoxus</name>
    <dbReference type="NCBI Taxonomy" id="34073"/>
    <lineage>
        <taxon>Bacteria</taxon>
        <taxon>Pseudomonadati</taxon>
        <taxon>Pseudomonadota</taxon>
        <taxon>Betaproteobacteria</taxon>
        <taxon>Burkholderiales</taxon>
        <taxon>Comamonadaceae</taxon>
        <taxon>Variovorax</taxon>
    </lineage>
</organism>
<feature type="transmembrane region" description="Helical" evidence="1">
    <location>
        <begin position="34"/>
        <end position="54"/>
    </location>
</feature>
<evidence type="ECO:0000313" key="3">
    <source>
        <dbReference type="Proteomes" id="UP000035170"/>
    </source>
</evidence>
<dbReference type="EMBL" id="JZWI01000021">
    <property type="protein sequence ID" value="KLN54783.1"/>
    <property type="molecule type" value="Genomic_DNA"/>
</dbReference>
<feature type="transmembrane region" description="Helical" evidence="1">
    <location>
        <begin position="134"/>
        <end position="152"/>
    </location>
</feature>
<protein>
    <recommendedName>
        <fullName evidence="4">DUF962 domain-containing protein</fullName>
    </recommendedName>
</protein>
<sequence>MMHTADAPLAADERKVDRLLAHYGESHRHPTNELIHFAAIPAIMLSLVGLLFALHPWAAYVFVAASLVYYATLRSPAFLVTMLAGTALLLALVHAMGSLVLPVSAAIFVVAWIFQFIGHKIEGRKPSFFEDIQYLWVGPLFVLSKLFSRLGIRW</sequence>
<dbReference type="Pfam" id="PF06127">
    <property type="entry name" value="Mpo1-like"/>
    <property type="match status" value="1"/>
</dbReference>